<evidence type="ECO:0000313" key="17">
    <source>
        <dbReference type="EMBL" id="MCY6485279.1"/>
    </source>
</evidence>
<dbReference type="NCBIfam" id="NF004970">
    <property type="entry name" value="PRK06333.1"/>
    <property type="match status" value="1"/>
</dbReference>
<dbReference type="RefSeq" id="WP_268041602.1">
    <property type="nucleotide sequence ID" value="NZ_JAPQER010000006.1"/>
</dbReference>
<evidence type="ECO:0000256" key="6">
    <source>
        <dbReference type="ARBA" id="ARBA00022679"/>
    </source>
</evidence>
<evidence type="ECO:0000256" key="3">
    <source>
        <dbReference type="ARBA" id="ARBA00012356"/>
    </source>
</evidence>
<name>A0ABT4D207_9CLOT</name>
<evidence type="ECO:0000256" key="9">
    <source>
        <dbReference type="ARBA" id="ARBA00023160"/>
    </source>
</evidence>
<evidence type="ECO:0000256" key="10">
    <source>
        <dbReference type="ARBA" id="ARBA00023315"/>
    </source>
</evidence>
<evidence type="ECO:0000256" key="12">
    <source>
        <dbReference type="ARBA" id="ARBA00047318"/>
    </source>
</evidence>
<dbReference type="CDD" id="cd00834">
    <property type="entry name" value="KAS_I_II"/>
    <property type="match status" value="1"/>
</dbReference>
<comment type="catalytic activity">
    <reaction evidence="13 14">
        <text>a fatty acyl-[ACP] + malonyl-[ACP] + H(+) = a 3-oxoacyl-[ACP] + holo-[ACP] + CO2</text>
        <dbReference type="Rhea" id="RHEA:22836"/>
        <dbReference type="Rhea" id="RHEA-COMP:9623"/>
        <dbReference type="Rhea" id="RHEA-COMP:9685"/>
        <dbReference type="Rhea" id="RHEA-COMP:9916"/>
        <dbReference type="Rhea" id="RHEA-COMP:14125"/>
        <dbReference type="ChEBI" id="CHEBI:15378"/>
        <dbReference type="ChEBI" id="CHEBI:16526"/>
        <dbReference type="ChEBI" id="CHEBI:64479"/>
        <dbReference type="ChEBI" id="CHEBI:78449"/>
        <dbReference type="ChEBI" id="CHEBI:78776"/>
        <dbReference type="ChEBI" id="CHEBI:138651"/>
    </reaction>
</comment>
<keyword evidence="7" id="KW-0276">Fatty acid metabolism</keyword>
<comment type="function">
    <text evidence="11 14">Involved in the type II fatty acid elongation cycle. Catalyzes the elongation of a wide range of acyl-ACP by the addition of two carbons from malonyl-ACP to an acyl acceptor. Can efficiently catalyze the conversion of palmitoleoyl-ACP (cis-hexadec-9-enoyl-ACP) to cis-vaccenoyl-ACP (cis-octadec-11-enoyl-ACP), an essential step in the thermal regulation of fatty acid composition.</text>
</comment>
<evidence type="ECO:0000256" key="13">
    <source>
        <dbReference type="ARBA" id="ARBA00047659"/>
    </source>
</evidence>
<feature type="domain" description="Ketosynthase family 3 (KS3)" evidence="16">
    <location>
        <begin position="3"/>
        <end position="410"/>
    </location>
</feature>
<comment type="pathway">
    <text evidence="1 14">Lipid metabolism; fatty acid biosynthesis.</text>
</comment>
<keyword evidence="5 14" id="KW-0444">Lipid biosynthesis</keyword>
<sequence>MANRRVVVTGIGAITPVGNNANDFWNSIKEGKCGIDEIKNFDTSDFKVKLAAEVKNFNALDYLDRKESRRMDKFCQFAMIAANEAVKDSKIDEADIDTERFGVIVGSGIGGITTIEEQHKKLMEKGPGRISPFFIPMIISNMAAGNIAIKHGAKGICSTVVTACATGTHAVGEAFHNIRNGLSDVIIAGGTEASITPLAVAGFTSLTALSTNSDPNRASIPFDKERDGFVMGEGAGILILESLEHAQERNAKIYAEIVGYGATGDAYHMTSPAPGGEGAARAIKIAMQDADIKPEEISYINAHGTSTPYNDKFETAAIKSVFGDKAYDIPVSSTKSMTGHLLGAAGAIEAIICAKSLQESYIPATIGYKVSDEECNLDYVPNEGREQKLQYAMSNSLGFGGHNATIVLKKWDAR</sequence>
<dbReference type="InterPro" id="IPR000794">
    <property type="entry name" value="Beta-ketoacyl_synthase"/>
</dbReference>
<keyword evidence="18" id="KW-1185">Reference proteome</keyword>
<keyword evidence="8" id="KW-0443">Lipid metabolism</keyword>
<dbReference type="PROSITE" id="PS52004">
    <property type="entry name" value="KS3_2"/>
    <property type="match status" value="1"/>
</dbReference>
<dbReference type="InterPro" id="IPR020841">
    <property type="entry name" value="PKS_Beta-ketoAc_synthase_dom"/>
</dbReference>
<dbReference type="GO" id="GO:0004315">
    <property type="term" value="F:3-oxoacyl-[acyl-carrier-protein] synthase activity"/>
    <property type="evidence" value="ECO:0007669"/>
    <property type="project" value="UniProtKB-EC"/>
</dbReference>
<protein>
    <recommendedName>
        <fullName evidence="4 14">3-oxoacyl-[acyl-carrier-protein] synthase 2</fullName>
        <ecNumber evidence="3 14">2.3.1.179</ecNumber>
    </recommendedName>
</protein>
<dbReference type="InterPro" id="IPR018201">
    <property type="entry name" value="Ketoacyl_synth_AS"/>
</dbReference>
<dbReference type="Pfam" id="PF00109">
    <property type="entry name" value="ketoacyl-synt"/>
    <property type="match status" value="1"/>
</dbReference>
<accession>A0ABT4D207</accession>
<evidence type="ECO:0000256" key="1">
    <source>
        <dbReference type="ARBA" id="ARBA00005194"/>
    </source>
</evidence>
<dbReference type="EC" id="2.3.1.179" evidence="3 14"/>
<evidence type="ECO:0000256" key="15">
    <source>
        <dbReference type="RuleBase" id="RU003694"/>
    </source>
</evidence>
<dbReference type="PANTHER" id="PTHR11712">
    <property type="entry name" value="POLYKETIDE SYNTHASE-RELATED"/>
    <property type="match status" value="1"/>
</dbReference>
<evidence type="ECO:0000256" key="4">
    <source>
        <dbReference type="ARBA" id="ARBA00014657"/>
    </source>
</evidence>
<comment type="catalytic activity">
    <reaction evidence="12 14">
        <text>(9Z)-hexadecenoyl-[ACP] + malonyl-[ACP] + H(+) = 3-oxo-(11Z)-octadecenoyl-[ACP] + holo-[ACP] + CO2</text>
        <dbReference type="Rhea" id="RHEA:55040"/>
        <dbReference type="Rhea" id="RHEA-COMP:9623"/>
        <dbReference type="Rhea" id="RHEA-COMP:9685"/>
        <dbReference type="Rhea" id="RHEA-COMP:10800"/>
        <dbReference type="Rhea" id="RHEA-COMP:14074"/>
        <dbReference type="ChEBI" id="CHEBI:15378"/>
        <dbReference type="ChEBI" id="CHEBI:16526"/>
        <dbReference type="ChEBI" id="CHEBI:64479"/>
        <dbReference type="ChEBI" id="CHEBI:78449"/>
        <dbReference type="ChEBI" id="CHEBI:83989"/>
        <dbReference type="ChEBI" id="CHEBI:138538"/>
        <dbReference type="EC" id="2.3.1.179"/>
    </reaction>
</comment>
<dbReference type="PROSITE" id="PS00606">
    <property type="entry name" value="KS3_1"/>
    <property type="match status" value="1"/>
</dbReference>
<dbReference type="PANTHER" id="PTHR11712:SF336">
    <property type="entry name" value="3-OXOACYL-[ACYL-CARRIER-PROTEIN] SYNTHASE, MITOCHONDRIAL"/>
    <property type="match status" value="1"/>
</dbReference>
<evidence type="ECO:0000256" key="7">
    <source>
        <dbReference type="ARBA" id="ARBA00022832"/>
    </source>
</evidence>
<dbReference type="InterPro" id="IPR017568">
    <property type="entry name" value="3-oxoacyl-ACP_synth-2"/>
</dbReference>
<proteinExistence type="inferred from homology"/>
<dbReference type="SMART" id="SM00825">
    <property type="entry name" value="PKS_KS"/>
    <property type="match status" value="1"/>
</dbReference>
<comment type="caution">
    <text evidence="17">The sequence shown here is derived from an EMBL/GenBank/DDBJ whole genome shotgun (WGS) entry which is preliminary data.</text>
</comment>
<dbReference type="InterPro" id="IPR016039">
    <property type="entry name" value="Thiolase-like"/>
</dbReference>
<dbReference type="Gene3D" id="3.40.47.10">
    <property type="match status" value="1"/>
</dbReference>
<reference evidence="17" key="1">
    <citation type="submission" date="2022-12" db="EMBL/GenBank/DDBJ databases">
        <authorList>
            <person name="Wang J."/>
        </authorList>
    </citation>
    <scope>NUCLEOTIDE SEQUENCE</scope>
    <source>
        <strain evidence="17">HY-45-18</strain>
    </source>
</reference>
<comment type="similarity">
    <text evidence="2 14 15">Belongs to the thiolase-like superfamily. Beta-ketoacyl-ACP synthases family.</text>
</comment>
<dbReference type="InterPro" id="IPR014031">
    <property type="entry name" value="Ketoacyl_synth_C"/>
</dbReference>
<keyword evidence="10 14" id="KW-0012">Acyltransferase</keyword>
<organism evidence="17 18">
    <name type="scientific">Clostridium aestuarii</name>
    <dbReference type="NCBI Taxonomy" id="338193"/>
    <lineage>
        <taxon>Bacteria</taxon>
        <taxon>Bacillati</taxon>
        <taxon>Bacillota</taxon>
        <taxon>Clostridia</taxon>
        <taxon>Eubacteriales</taxon>
        <taxon>Clostridiaceae</taxon>
        <taxon>Clostridium</taxon>
    </lineage>
</organism>
<dbReference type="InterPro" id="IPR014030">
    <property type="entry name" value="Ketoacyl_synth_N"/>
</dbReference>
<dbReference type="Proteomes" id="UP001078443">
    <property type="component" value="Unassembled WGS sequence"/>
</dbReference>
<evidence type="ECO:0000256" key="11">
    <source>
        <dbReference type="ARBA" id="ARBA00024006"/>
    </source>
</evidence>
<dbReference type="EMBL" id="JAPQER010000006">
    <property type="protein sequence ID" value="MCY6485279.1"/>
    <property type="molecule type" value="Genomic_DNA"/>
</dbReference>
<dbReference type="Pfam" id="PF02801">
    <property type="entry name" value="Ketoacyl-synt_C"/>
    <property type="match status" value="1"/>
</dbReference>
<keyword evidence="6 14" id="KW-0808">Transferase</keyword>
<evidence type="ECO:0000256" key="14">
    <source>
        <dbReference type="PIRNR" id="PIRNR000447"/>
    </source>
</evidence>
<dbReference type="PIRSF" id="PIRSF000447">
    <property type="entry name" value="KAS_II"/>
    <property type="match status" value="1"/>
</dbReference>
<dbReference type="NCBIfam" id="NF005589">
    <property type="entry name" value="PRK07314.1"/>
    <property type="match status" value="1"/>
</dbReference>
<evidence type="ECO:0000256" key="8">
    <source>
        <dbReference type="ARBA" id="ARBA00023098"/>
    </source>
</evidence>
<dbReference type="SUPFAM" id="SSF53901">
    <property type="entry name" value="Thiolase-like"/>
    <property type="match status" value="2"/>
</dbReference>
<keyword evidence="9 14" id="KW-0275">Fatty acid biosynthesis</keyword>
<dbReference type="NCBIfam" id="TIGR03150">
    <property type="entry name" value="fabF"/>
    <property type="match status" value="1"/>
</dbReference>
<evidence type="ECO:0000313" key="18">
    <source>
        <dbReference type="Proteomes" id="UP001078443"/>
    </source>
</evidence>
<gene>
    <name evidence="17" type="primary">fabF</name>
    <name evidence="17" type="ORF">OW763_13105</name>
</gene>
<evidence type="ECO:0000259" key="16">
    <source>
        <dbReference type="PROSITE" id="PS52004"/>
    </source>
</evidence>
<evidence type="ECO:0000256" key="5">
    <source>
        <dbReference type="ARBA" id="ARBA00022516"/>
    </source>
</evidence>
<evidence type="ECO:0000256" key="2">
    <source>
        <dbReference type="ARBA" id="ARBA00008467"/>
    </source>
</evidence>